<sequence length="98" mass="11067">MITIIIYDKTMMMMAAAFKHNTSGQAAGVLMMRLPVERQYKHARDSITVNARVDQRVNKTSAVQLVLIKLLFRCTLPQSFIPDARMMVRTGLKPSAID</sequence>
<protein>
    <submittedName>
        <fullName evidence="1">Uncharacterized protein</fullName>
    </submittedName>
</protein>
<accession>A0A4C1VW36</accession>
<proteinExistence type="predicted"/>
<dbReference type="Proteomes" id="UP000299102">
    <property type="component" value="Unassembled WGS sequence"/>
</dbReference>
<name>A0A4C1VW36_EUMVA</name>
<organism evidence="1 2">
    <name type="scientific">Eumeta variegata</name>
    <name type="common">Bagworm moth</name>
    <name type="synonym">Eumeta japonica</name>
    <dbReference type="NCBI Taxonomy" id="151549"/>
    <lineage>
        <taxon>Eukaryota</taxon>
        <taxon>Metazoa</taxon>
        <taxon>Ecdysozoa</taxon>
        <taxon>Arthropoda</taxon>
        <taxon>Hexapoda</taxon>
        <taxon>Insecta</taxon>
        <taxon>Pterygota</taxon>
        <taxon>Neoptera</taxon>
        <taxon>Endopterygota</taxon>
        <taxon>Lepidoptera</taxon>
        <taxon>Glossata</taxon>
        <taxon>Ditrysia</taxon>
        <taxon>Tineoidea</taxon>
        <taxon>Psychidae</taxon>
        <taxon>Oiketicinae</taxon>
        <taxon>Eumeta</taxon>
    </lineage>
</organism>
<dbReference type="EMBL" id="BGZK01000436">
    <property type="protein sequence ID" value="GBP43446.1"/>
    <property type="molecule type" value="Genomic_DNA"/>
</dbReference>
<keyword evidence="2" id="KW-1185">Reference proteome</keyword>
<dbReference type="AlphaFoldDB" id="A0A4C1VW36"/>
<evidence type="ECO:0000313" key="1">
    <source>
        <dbReference type="EMBL" id="GBP43446.1"/>
    </source>
</evidence>
<comment type="caution">
    <text evidence="1">The sequence shown here is derived from an EMBL/GenBank/DDBJ whole genome shotgun (WGS) entry which is preliminary data.</text>
</comment>
<gene>
    <name evidence="1" type="ORF">EVAR_16020_1</name>
</gene>
<reference evidence="1 2" key="1">
    <citation type="journal article" date="2019" name="Commun. Biol.">
        <title>The bagworm genome reveals a unique fibroin gene that provides high tensile strength.</title>
        <authorList>
            <person name="Kono N."/>
            <person name="Nakamura H."/>
            <person name="Ohtoshi R."/>
            <person name="Tomita M."/>
            <person name="Numata K."/>
            <person name="Arakawa K."/>
        </authorList>
    </citation>
    <scope>NUCLEOTIDE SEQUENCE [LARGE SCALE GENOMIC DNA]</scope>
</reference>
<evidence type="ECO:0000313" key="2">
    <source>
        <dbReference type="Proteomes" id="UP000299102"/>
    </source>
</evidence>